<keyword evidence="4" id="KW-1185">Reference proteome</keyword>
<name>A0A8H7WDB0_9HELO</name>
<dbReference type="OrthoDB" id="3565156at2759"/>
<gene>
    <name evidence="3" type="ORF">IFR04_004197</name>
</gene>
<organism evidence="3 4">
    <name type="scientific">Cadophora malorum</name>
    <dbReference type="NCBI Taxonomy" id="108018"/>
    <lineage>
        <taxon>Eukaryota</taxon>
        <taxon>Fungi</taxon>
        <taxon>Dikarya</taxon>
        <taxon>Ascomycota</taxon>
        <taxon>Pezizomycotina</taxon>
        <taxon>Leotiomycetes</taxon>
        <taxon>Helotiales</taxon>
        <taxon>Ploettnerulaceae</taxon>
        <taxon>Cadophora</taxon>
    </lineage>
</organism>
<dbReference type="EMBL" id="JAFJYH010000045">
    <property type="protein sequence ID" value="KAG4422719.1"/>
    <property type="molecule type" value="Genomic_DNA"/>
</dbReference>
<evidence type="ECO:0000256" key="2">
    <source>
        <dbReference type="SAM" id="Phobius"/>
    </source>
</evidence>
<feature type="compositionally biased region" description="Basic and acidic residues" evidence="1">
    <location>
        <begin position="349"/>
        <end position="359"/>
    </location>
</feature>
<keyword evidence="2" id="KW-1133">Transmembrane helix</keyword>
<feature type="compositionally biased region" description="Basic and acidic residues" evidence="1">
    <location>
        <begin position="377"/>
        <end position="400"/>
    </location>
</feature>
<reference evidence="3" key="1">
    <citation type="submission" date="2021-02" db="EMBL/GenBank/DDBJ databases">
        <title>Genome sequence Cadophora malorum strain M34.</title>
        <authorList>
            <person name="Stefanovic E."/>
            <person name="Vu D."/>
            <person name="Scully C."/>
            <person name="Dijksterhuis J."/>
            <person name="Roader J."/>
            <person name="Houbraken J."/>
        </authorList>
    </citation>
    <scope>NUCLEOTIDE SEQUENCE</scope>
    <source>
        <strain evidence="3">M34</strain>
    </source>
</reference>
<protein>
    <submittedName>
        <fullName evidence="3">Uncharacterized protein</fullName>
    </submittedName>
</protein>
<keyword evidence="2" id="KW-0472">Membrane</keyword>
<accession>A0A8H7WDB0</accession>
<evidence type="ECO:0000313" key="3">
    <source>
        <dbReference type="EMBL" id="KAG4422719.1"/>
    </source>
</evidence>
<sequence>MATSASPSITTYGATATTFITTTISLSTIQASFTILYPPPTTEAVQYTTFSAVENPRSTFTPSPLPVLVLTNVVGIAVNPSGSPVATRTLNQTPPPQATNRSTSIPQVVTCPSWKWTCWPLSKQVGIGLAIGLGTLLLLFLWWLLFWRPRIKKIRIRRGRPGDEEGGEGRPPLKIAVRTSMSQTRSRSQGARNESLSLSPPAPVRGSGGVRVVPGSTAKNGGVKDPPAYRVVRQPSPREFLRPVSMPDGPVREDADGTYETRVREFAVPAAAATVGAGVGNAVRSRRESRSGGVRVSRGESLRDSRGSRRERMDSETRIEMRERSERRKDHQKEERYENERRRNRSHRGREEEFDDRRSDRRSRRNSYAARDEEDFDVRGDRNLRRRSSEPDGDKRRPRR</sequence>
<feature type="region of interest" description="Disordered" evidence="1">
    <location>
        <begin position="159"/>
        <end position="255"/>
    </location>
</feature>
<proteinExistence type="predicted"/>
<feature type="transmembrane region" description="Helical" evidence="2">
    <location>
        <begin position="125"/>
        <end position="147"/>
    </location>
</feature>
<feature type="compositionally biased region" description="Low complexity" evidence="1">
    <location>
        <begin position="178"/>
        <end position="189"/>
    </location>
</feature>
<evidence type="ECO:0000313" key="4">
    <source>
        <dbReference type="Proteomes" id="UP000664132"/>
    </source>
</evidence>
<keyword evidence="2" id="KW-0812">Transmembrane</keyword>
<evidence type="ECO:0000256" key="1">
    <source>
        <dbReference type="SAM" id="MobiDB-lite"/>
    </source>
</evidence>
<dbReference type="Proteomes" id="UP000664132">
    <property type="component" value="Unassembled WGS sequence"/>
</dbReference>
<feature type="region of interest" description="Disordered" evidence="1">
    <location>
        <begin position="281"/>
        <end position="400"/>
    </location>
</feature>
<dbReference type="AlphaFoldDB" id="A0A8H7WDB0"/>
<comment type="caution">
    <text evidence="3">The sequence shown here is derived from an EMBL/GenBank/DDBJ whole genome shotgun (WGS) entry which is preliminary data.</text>
</comment>
<feature type="compositionally biased region" description="Basic and acidic residues" evidence="1">
    <location>
        <begin position="297"/>
        <end position="341"/>
    </location>
</feature>